<sequence>MEPEIADELTWATDPSVPDPLLGAPATRVITVEHGWAPHLLHAGLNVHVLGEASFTLLDAAAGYWVSEQDVRVEAVHRVENCFTALAEHAVELRLTPSLWPYVDAVVAAKPEFSAIRLRNALPRVGL</sequence>
<proteinExistence type="predicted"/>
<reference evidence="1 2" key="1">
    <citation type="submission" date="2015-10" db="EMBL/GenBank/DDBJ databases">
        <authorList>
            <person name="Gilbert D.G."/>
        </authorList>
    </citation>
    <scope>NUCLEOTIDE SEQUENCE [LARGE SCALE GENOMIC DNA]</scope>
    <source>
        <strain evidence="1 2">NRRL B-16712</strain>
    </source>
</reference>
<organism evidence="1 2">
    <name type="scientific">Actinoplanes awajinensis subsp. mycoplanecinus</name>
    <dbReference type="NCBI Taxonomy" id="135947"/>
    <lineage>
        <taxon>Bacteria</taxon>
        <taxon>Bacillati</taxon>
        <taxon>Actinomycetota</taxon>
        <taxon>Actinomycetes</taxon>
        <taxon>Micromonosporales</taxon>
        <taxon>Micromonosporaceae</taxon>
        <taxon>Actinoplanes</taxon>
    </lineage>
</organism>
<dbReference type="EMBL" id="LLZH01000013">
    <property type="protein sequence ID" value="KUL41347.1"/>
    <property type="molecule type" value="Genomic_DNA"/>
</dbReference>
<dbReference type="InterPro" id="IPR049253">
    <property type="entry name" value="DUF6886"/>
</dbReference>
<dbReference type="Pfam" id="PF21820">
    <property type="entry name" value="DUF6886"/>
    <property type="match status" value="1"/>
</dbReference>
<evidence type="ECO:0000313" key="1">
    <source>
        <dbReference type="EMBL" id="KUL41347.1"/>
    </source>
</evidence>
<dbReference type="Proteomes" id="UP000053244">
    <property type="component" value="Unassembled WGS sequence"/>
</dbReference>
<gene>
    <name evidence="1" type="ORF">ADL15_03570</name>
</gene>
<evidence type="ECO:0000313" key="2">
    <source>
        <dbReference type="Proteomes" id="UP000053244"/>
    </source>
</evidence>
<name>A0A0X3VA84_9ACTN</name>
<comment type="caution">
    <text evidence="1">The sequence shown here is derived from an EMBL/GenBank/DDBJ whole genome shotgun (WGS) entry which is preliminary data.</text>
</comment>
<protein>
    <submittedName>
        <fullName evidence="1">Uncharacterized protein</fullName>
    </submittedName>
</protein>
<keyword evidence="2" id="KW-1185">Reference proteome</keyword>
<dbReference type="AlphaFoldDB" id="A0A0X3VA84"/>
<accession>A0A0X3VA84</accession>